<keyword evidence="8" id="KW-0418">Kinase</keyword>
<dbReference type="InterPro" id="IPR036097">
    <property type="entry name" value="HisK_dim/P_sf"/>
</dbReference>
<evidence type="ECO:0000256" key="10">
    <source>
        <dbReference type="ARBA" id="ARBA00023012"/>
    </source>
</evidence>
<dbReference type="RefSeq" id="WP_380024911.1">
    <property type="nucleotide sequence ID" value="NZ_JBHSHC010000041.1"/>
</dbReference>
<evidence type="ECO:0000256" key="7">
    <source>
        <dbReference type="ARBA" id="ARBA00022741"/>
    </source>
</evidence>
<proteinExistence type="predicted"/>
<dbReference type="SMART" id="SM00388">
    <property type="entry name" value="HisKA"/>
    <property type="match status" value="1"/>
</dbReference>
<evidence type="ECO:0000313" key="16">
    <source>
        <dbReference type="EMBL" id="MFC4767023.1"/>
    </source>
</evidence>
<dbReference type="SMART" id="SM00387">
    <property type="entry name" value="HATPase_c"/>
    <property type="match status" value="1"/>
</dbReference>
<evidence type="ECO:0000256" key="9">
    <source>
        <dbReference type="ARBA" id="ARBA00022840"/>
    </source>
</evidence>
<keyword evidence="6" id="KW-0808">Transferase</keyword>
<dbReference type="SUPFAM" id="SSF55874">
    <property type="entry name" value="ATPase domain of HSP90 chaperone/DNA topoisomerase II/histidine kinase"/>
    <property type="match status" value="1"/>
</dbReference>
<comment type="catalytic activity">
    <reaction evidence="1">
        <text>ATP + protein L-histidine = ADP + protein N-phospho-L-histidine.</text>
        <dbReference type="EC" id="2.7.13.3"/>
    </reaction>
</comment>
<keyword evidence="12" id="KW-0175">Coiled coil</keyword>
<dbReference type="EMBL" id="JBHSHC010000041">
    <property type="protein sequence ID" value="MFC4767023.1"/>
    <property type="molecule type" value="Genomic_DNA"/>
</dbReference>
<keyword evidence="9 16" id="KW-0067">ATP-binding</keyword>
<accession>A0ABV9PZX2</accession>
<dbReference type="SUPFAM" id="SSF158472">
    <property type="entry name" value="HAMP domain-like"/>
    <property type="match status" value="1"/>
</dbReference>
<comment type="caution">
    <text evidence="16">The sequence shown here is derived from an EMBL/GenBank/DDBJ whole genome shotgun (WGS) entry which is preliminary data.</text>
</comment>
<keyword evidence="11 13" id="KW-0472">Membrane</keyword>
<dbReference type="EC" id="2.7.13.3" evidence="3"/>
<name>A0ABV9PZX2_9BACL</name>
<dbReference type="Gene3D" id="6.10.340.10">
    <property type="match status" value="1"/>
</dbReference>
<dbReference type="InterPro" id="IPR004358">
    <property type="entry name" value="Sig_transdc_His_kin-like_C"/>
</dbReference>
<evidence type="ECO:0000256" key="2">
    <source>
        <dbReference type="ARBA" id="ARBA00004651"/>
    </source>
</evidence>
<evidence type="ECO:0000313" key="17">
    <source>
        <dbReference type="Proteomes" id="UP001596002"/>
    </source>
</evidence>
<dbReference type="InterPro" id="IPR036890">
    <property type="entry name" value="HATPase_C_sf"/>
</dbReference>
<feature type="domain" description="HAMP" evidence="15">
    <location>
        <begin position="175"/>
        <end position="228"/>
    </location>
</feature>
<evidence type="ECO:0000259" key="15">
    <source>
        <dbReference type="PROSITE" id="PS50885"/>
    </source>
</evidence>
<evidence type="ECO:0000256" key="8">
    <source>
        <dbReference type="ARBA" id="ARBA00022777"/>
    </source>
</evidence>
<dbReference type="Pfam" id="PF00672">
    <property type="entry name" value="HAMP"/>
    <property type="match status" value="1"/>
</dbReference>
<dbReference type="CDD" id="cd16922">
    <property type="entry name" value="HATPase_EvgS-ArcB-TorS-like"/>
    <property type="match status" value="1"/>
</dbReference>
<dbReference type="Gene3D" id="3.30.565.10">
    <property type="entry name" value="Histidine kinase-like ATPase, C-terminal domain"/>
    <property type="match status" value="1"/>
</dbReference>
<dbReference type="PANTHER" id="PTHR45453">
    <property type="entry name" value="PHOSPHATE REGULON SENSOR PROTEIN PHOR"/>
    <property type="match status" value="1"/>
</dbReference>
<feature type="transmembrane region" description="Helical" evidence="13">
    <location>
        <begin position="9"/>
        <end position="28"/>
    </location>
</feature>
<evidence type="ECO:0000256" key="1">
    <source>
        <dbReference type="ARBA" id="ARBA00000085"/>
    </source>
</evidence>
<dbReference type="PANTHER" id="PTHR45453:SF1">
    <property type="entry name" value="PHOSPHATE REGULON SENSOR PROTEIN PHOR"/>
    <property type="match status" value="1"/>
</dbReference>
<dbReference type="InterPro" id="IPR003594">
    <property type="entry name" value="HATPase_dom"/>
</dbReference>
<gene>
    <name evidence="16" type="ORF">ACFO8Q_06530</name>
</gene>
<evidence type="ECO:0000256" key="5">
    <source>
        <dbReference type="ARBA" id="ARBA00022553"/>
    </source>
</evidence>
<dbReference type="InterPro" id="IPR050351">
    <property type="entry name" value="BphY/WalK/GraS-like"/>
</dbReference>
<keyword evidence="7" id="KW-0547">Nucleotide-binding</keyword>
<dbReference type="SMART" id="SM00304">
    <property type="entry name" value="HAMP"/>
    <property type="match status" value="1"/>
</dbReference>
<sequence length="456" mass="51201">MKRSLQSKIAWTLTGLAFAAVILSSWILNATDRYHFLQYVEQNQKLRNDRITEVLAKAYERSGRWEKTIGIDVAHFSELEGVHIHLLDAQRNVVWKSDELLEKSSQPKTGKEDSFEVIPIKSKDTIIGYAEISYTDPESYSTLDWHYKQAMRQGMFNTIFPVLLLSLGVSLLLSRRITRPLTEMIRLAGQMRKGNLGIRIENPPGRNELTQLAESLNHLADELQKQDKLRRNLTADVAHELRTPLTTLKSHLEALIDGVWEPTKSRFEACNEEVERLIGLVSSLESLTRAESESIDMNLEAVDLVDVTQSVIDLVLPSFESKGVRLEFDGNSSLPVPLDRDKWKQILLNLLDNALKYTGSGGNVSVRVSMDPSKEEALVTIADTGTGIRDEDLPFIFERFYRADKSRSRETGGAGIGLAIVKKYVEAHGGASEVESQLGKGTVFTIRLPIHSEVSK</sequence>
<dbReference type="InterPro" id="IPR003661">
    <property type="entry name" value="HisK_dim/P_dom"/>
</dbReference>
<dbReference type="Proteomes" id="UP001596002">
    <property type="component" value="Unassembled WGS sequence"/>
</dbReference>
<comment type="subcellular location">
    <subcellularLocation>
        <location evidence="2">Cell membrane</location>
        <topology evidence="2">Multi-pass membrane protein</topology>
    </subcellularLocation>
</comment>
<keyword evidence="13" id="KW-1133">Transmembrane helix</keyword>
<dbReference type="PROSITE" id="PS50885">
    <property type="entry name" value="HAMP"/>
    <property type="match status" value="1"/>
</dbReference>
<dbReference type="SUPFAM" id="SSF47384">
    <property type="entry name" value="Homodimeric domain of signal transducing histidine kinase"/>
    <property type="match status" value="1"/>
</dbReference>
<dbReference type="InterPro" id="IPR003660">
    <property type="entry name" value="HAMP_dom"/>
</dbReference>
<reference evidence="17" key="1">
    <citation type="journal article" date="2019" name="Int. J. Syst. Evol. Microbiol.">
        <title>The Global Catalogue of Microorganisms (GCM) 10K type strain sequencing project: providing services to taxonomists for standard genome sequencing and annotation.</title>
        <authorList>
            <consortium name="The Broad Institute Genomics Platform"/>
            <consortium name="The Broad Institute Genome Sequencing Center for Infectious Disease"/>
            <person name="Wu L."/>
            <person name="Ma J."/>
        </authorList>
    </citation>
    <scope>NUCLEOTIDE SEQUENCE [LARGE SCALE GENOMIC DNA]</scope>
    <source>
        <strain evidence="17">WYCCWR 12678</strain>
    </source>
</reference>
<evidence type="ECO:0000256" key="12">
    <source>
        <dbReference type="SAM" id="Coils"/>
    </source>
</evidence>
<protein>
    <recommendedName>
        <fullName evidence="3">histidine kinase</fullName>
        <ecNumber evidence="3">2.7.13.3</ecNumber>
    </recommendedName>
</protein>
<feature type="domain" description="Histidine kinase" evidence="14">
    <location>
        <begin position="236"/>
        <end position="452"/>
    </location>
</feature>
<evidence type="ECO:0000256" key="11">
    <source>
        <dbReference type="ARBA" id="ARBA00023136"/>
    </source>
</evidence>
<dbReference type="PROSITE" id="PS50109">
    <property type="entry name" value="HIS_KIN"/>
    <property type="match status" value="1"/>
</dbReference>
<dbReference type="CDD" id="cd00082">
    <property type="entry name" value="HisKA"/>
    <property type="match status" value="1"/>
</dbReference>
<dbReference type="Gene3D" id="1.10.287.130">
    <property type="match status" value="1"/>
</dbReference>
<dbReference type="InterPro" id="IPR005467">
    <property type="entry name" value="His_kinase_dom"/>
</dbReference>
<evidence type="ECO:0000256" key="13">
    <source>
        <dbReference type="SAM" id="Phobius"/>
    </source>
</evidence>
<keyword evidence="13" id="KW-0812">Transmembrane</keyword>
<evidence type="ECO:0000259" key="14">
    <source>
        <dbReference type="PROSITE" id="PS50109"/>
    </source>
</evidence>
<keyword evidence="10" id="KW-0902">Two-component regulatory system</keyword>
<evidence type="ECO:0000256" key="3">
    <source>
        <dbReference type="ARBA" id="ARBA00012438"/>
    </source>
</evidence>
<organism evidence="16 17">
    <name type="scientific">Effusibacillus consociatus</name>
    <dbReference type="NCBI Taxonomy" id="1117041"/>
    <lineage>
        <taxon>Bacteria</taxon>
        <taxon>Bacillati</taxon>
        <taxon>Bacillota</taxon>
        <taxon>Bacilli</taxon>
        <taxon>Bacillales</taxon>
        <taxon>Alicyclobacillaceae</taxon>
        <taxon>Effusibacillus</taxon>
    </lineage>
</organism>
<keyword evidence="17" id="KW-1185">Reference proteome</keyword>
<dbReference type="GO" id="GO:0005524">
    <property type="term" value="F:ATP binding"/>
    <property type="evidence" value="ECO:0007669"/>
    <property type="project" value="UniProtKB-KW"/>
</dbReference>
<keyword evidence="4" id="KW-1003">Cell membrane</keyword>
<dbReference type="CDD" id="cd06225">
    <property type="entry name" value="HAMP"/>
    <property type="match status" value="1"/>
</dbReference>
<evidence type="ECO:0000256" key="6">
    <source>
        <dbReference type="ARBA" id="ARBA00022679"/>
    </source>
</evidence>
<dbReference type="Pfam" id="PF00512">
    <property type="entry name" value="HisKA"/>
    <property type="match status" value="1"/>
</dbReference>
<keyword evidence="5" id="KW-0597">Phosphoprotein</keyword>
<feature type="coiled-coil region" evidence="12">
    <location>
        <begin position="206"/>
        <end position="236"/>
    </location>
</feature>
<feature type="transmembrane region" description="Helical" evidence="13">
    <location>
        <begin position="154"/>
        <end position="174"/>
    </location>
</feature>
<dbReference type="PRINTS" id="PR00344">
    <property type="entry name" value="BCTRLSENSOR"/>
</dbReference>
<evidence type="ECO:0000256" key="4">
    <source>
        <dbReference type="ARBA" id="ARBA00022475"/>
    </source>
</evidence>
<dbReference type="Pfam" id="PF02518">
    <property type="entry name" value="HATPase_c"/>
    <property type="match status" value="1"/>
</dbReference>